<proteinExistence type="inferred from homology"/>
<dbReference type="PANTHER" id="PTHR22911">
    <property type="entry name" value="ACYL-MALONYL CONDENSING ENZYME-RELATED"/>
    <property type="match status" value="1"/>
</dbReference>
<dbReference type="AlphaFoldDB" id="A0A895YD23"/>
<feature type="transmembrane region" description="Helical" evidence="2">
    <location>
        <begin position="274"/>
        <end position="294"/>
    </location>
</feature>
<organism evidence="4 5">
    <name type="scientific">Natronosporangium hydrolyticum</name>
    <dbReference type="NCBI Taxonomy" id="2811111"/>
    <lineage>
        <taxon>Bacteria</taxon>
        <taxon>Bacillati</taxon>
        <taxon>Actinomycetota</taxon>
        <taxon>Actinomycetes</taxon>
        <taxon>Micromonosporales</taxon>
        <taxon>Micromonosporaceae</taxon>
        <taxon>Natronosporangium</taxon>
    </lineage>
</organism>
<keyword evidence="2" id="KW-0472">Membrane</keyword>
<feature type="transmembrane region" description="Helical" evidence="2">
    <location>
        <begin position="185"/>
        <end position="209"/>
    </location>
</feature>
<protein>
    <submittedName>
        <fullName evidence="4">DMT family transporter</fullName>
    </submittedName>
</protein>
<dbReference type="RefSeq" id="WP_239676199.1">
    <property type="nucleotide sequence ID" value="NZ_CP070499.1"/>
</dbReference>
<sequence length="305" mass="30994">MSSLRTAPPLTIAALFVAVVGVSSSAPLIAYAAAPALAVAYWRNALAVAVLAPVATALPTPRRELRTLLTGPEGRVSIVAGVALAAHFGAWVPSVRMTTVAAATALVATQPVWQGLIARAQGRQLPRAMWWGISLAVAGAVATTGADLAGSLRAVAGDGLALLGAVAGAVYTAAGERVRATVSTLSYTTVCYSSCTVVLLAVCLAGGVPLTGYPATAWLAIGGLVLGAQLLGHSMFSYALRRVSAPTVSVLILLEVPGATLLGWWWLGQLPEPATWPGLTLLVIGVAVVIRAGYQAPPPQARAIV</sequence>
<dbReference type="InterPro" id="IPR037185">
    <property type="entry name" value="EmrE-like"/>
</dbReference>
<keyword evidence="2" id="KW-0812">Transmembrane</keyword>
<evidence type="ECO:0000256" key="1">
    <source>
        <dbReference type="ARBA" id="ARBA00007362"/>
    </source>
</evidence>
<dbReference type="Proteomes" id="UP000662857">
    <property type="component" value="Chromosome"/>
</dbReference>
<feature type="transmembrane region" description="Helical" evidence="2">
    <location>
        <begin position="248"/>
        <end position="268"/>
    </location>
</feature>
<feature type="domain" description="EamA" evidence="3">
    <location>
        <begin position="157"/>
        <end position="290"/>
    </location>
</feature>
<dbReference type="KEGG" id="nhy:JQS43_21505"/>
<dbReference type="Pfam" id="PF00892">
    <property type="entry name" value="EamA"/>
    <property type="match status" value="1"/>
</dbReference>
<dbReference type="PANTHER" id="PTHR22911:SF76">
    <property type="entry name" value="EAMA DOMAIN-CONTAINING PROTEIN"/>
    <property type="match status" value="1"/>
</dbReference>
<evidence type="ECO:0000259" key="3">
    <source>
        <dbReference type="Pfam" id="PF00892"/>
    </source>
</evidence>
<dbReference type="InterPro" id="IPR000620">
    <property type="entry name" value="EamA_dom"/>
</dbReference>
<name>A0A895YD23_9ACTN</name>
<dbReference type="GO" id="GO:0016020">
    <property type="term" value="C:membrane"/>
    <property type="evidence" value="ECO:0007669"/>
    <property type="project" value="InterPro"/>
</dbReference>
<keyword evidence="2" id="KW-1133">Transmembrane helix</keyword>
<dbReference type="SUPFAM" id="SSF103481">
    <property type="entry name" value="Multidrug resistance efflux transporter EmrE"/>
    <property type="match status" value="2"/>
</dbReference>
<feature type="transmembrane region" description="Helical" evidence="2">
    <location>
        <begin position="41"/>
        <end position="60"/>
    </location>
</feature>
<feature type="transmembrane region" description="Helical" evidence="2">
    <location>
        <begin position="128"/>
        <end position="146"/>
    </location>
</feature>
<evidence type="ECO:0000256" key="2">
    <source>
        <dbReference type="SAM" id="Phobius"/>
    </source>
</evidence>
<evidence type="ECO:0000313" key="5">
    <source>
        <dbReference type="Proteomes" id="UP000662857"/>
    </source>
</evidence>
<feature type="transmembrane region" description="Helical" evidence="2">
    <location>
        <begin position="72"/>
        <end position="91"/>
    </location>
</feature>
<gene>
    <name evidence="4" type="ORF">JQS43_21505</name>
</gene>
<reference evidence="4" key="1">
    <citation type="submission" date="2021-02" db="EMBL/GenBank/DDBJ databases">
        <title>Natrosporangium hydrolyticum gen. nov., sp. nov, a haloalkaliphilic actinobacterium from a soda solonchak soil.</title>
        <authorList>
            <person name="Sorokin D.Y."/>
            <person name="Khijniak T.V."/>
            <person name="Zakharycheva A.P."/>
            <person name="Boueva O.V."/>
            <person name="Ariskina E.V."/>
            <person name="Hahnke R.L."/>
            <person name="Bunk B."/>
            <person name="Sproer C."/>
            <person name="Schumann P."/>
            <person name="Evtushenko L.I."/>
            <person name="Kublanov I.V."/>
        </authorList>
    </citation>
    <scope>NUCLEOTIDE SEQUENCE</scope>
    <source>
        <strain evidence="4">DSM 106523</strain>
    </source>
</reference>
<evidence type="ECO:0000313" key="4">
    <source>
        <dbReference type="EMBL" id="QSB14082.1"/>
    </source>
</evidence>
<accession>A0A895YD23</accession>
<feature type="transmembrane region" description="Helical" evidence="2">
    <location>
        <begin position="152"/>
        <end position="173"/>
    </location>
</feature>
<keyword evidence="5" id="KW-1185">Reference proteome</keyword>
<dbReference type="EMBL" id="CP070499">
    <property type="protein sequence ID" value="QSB14082.1"/>
    <property type="molecule type" value="Genomic_DNA"/>
</dbReference>
<feature type="transmembrane region" description="Helical" evidence="2">
    <location>
        <begin position="215"/>
        <end position="236"/>
    </location>
</feature>
<comment type="similarity">
    <text evidence="1">Belongs to the EamA transporter family.</text>
</comment>